<protein>
    <submittedName>
        <fullName evidence="2">Uncharacterized protein</fullName>
    </submittedName>
</protein>
<dbReference type="RefSeq" id="WP_419188230.1">
    <property type="nucleotide sequence ID" value="NZ_CP036272.1"/>
</dbReference>
<reference evidence="2 3" key="1">
    <citation type="submission" date="2019-02" db="EMBL/GenBank/DDBJ databases">
        <title>Deep-cultivation of Planctomycetes and their phenomic and genomic characterization uncovers novel biology.</title>
        <authorList>
            <person name="Wiegand S."/>
            <person name="Jogler M."/>
            <person name="Boedeker C."/>
            <person name="Pinto D."/>
            <person name="Vollmers J."/>
            <person name="Rivas-Marin E."/>
            <person name="Kohn T."/>
            <person name="Peeters S.H."/>
            <person name="Heuer A."/>
            <person name="Rast P."/>
            <person name="Oberbeckmann S."/>
            <person name="Bunk B."/>
            <person name="Jeske O."/>
            <person name="Meyerdierks A."/>
            <person name="Storesund J.E."/>
            <person name="Kallscheuer N."/>
            <person name="Luecker S."/>
            <person name="Lage O.M."/>
            <person name="Pohl T."/>
            <person name="Merkel B.J."/>
            <person name="Hornburger P."/>
            <person name="Mueller R.-W."/>
            <person name="Bruemmer F."/>
            <person name="Labrenz M."/>
            <person name="Spormann A.M."/>
            <person name="Op den Camp H."/>
            <person name="Overmann J."/>
            <person name="Amann R."/>
            <person name="Jetten M.S.M."/>
            <person name="Mascher T."/>
            <person name="Medema M.H."/>
            <person name="Devos D.P."/>
            <person name="Kaster A.-K."/>
            <person name="Ovreas L."/>
            <person name="Rohde M."/>
            <person name="Galperin M.Y."/>
            <person name="Jogler C."/>
        </authorList>
    </citation>
    <scope>NUCLEOTIDE SEQUENCE [LARGE SCALE GENOMIC DNA]</scope>
    <source>
        <strain evidence="2 3">SV_7m_r</strain>
    </source>
</reference>
<feature type="compositionally biased region" description="Gly residues" evidence="1">
    <location>
        <begin position="60"/>
        <end position="89"/>
    </location>
</feature>
<gene>
    <name evidence="2" type="ORF">SV7mr_16310</name>
</gene>
<feature type="compositionally biased region" description="Gly residues" evidence="1">
    <location>
        <begin position="323"/>
        <end position="343"/>
    </location>
</feature>
<dbReference type="Proteomes" id="UP000315003">
    <property type="component" value="Chromosome"/>
</dbReference>
<feature type="compositionally biased region" description="Gly residues" evidence="1">
    <location>
        <begin position="357"/>
        <end position="385"/>
    </location>
</feature>
<dbReference type="EMBL" id="CP036272">
    <property type="protein sequence ID" value="QDT59124.1"/>
    <property type="molecule type" value="Genomic_DNA"/>
</dbReference>
<feature type="compositionally biased region" description="Gly residues" evidence="1">
    <location>
        <begin position="262"/>
        <end position="272"/>
    </location>
</feature>
<evidence type="ECO:0000313" key="3">
    <source>
        <dbReference type="Proteomes" id="UP000315003"/>
    </source>
</evidence>
<sequence length="656" mass="65377">MDLLQTLRRAPGYCQLAGPFSGQRNVLKSLLSGALCTGLLLINGLEANSQPPASGSDYGSEGGDYGPGGGSGPQPQPQGGGYGSDGGDYGSDYGSGEDTEMEGGPGSGGGYGGDYGGAEPGEGGGGYGAGQEDSYGGNRASRPGAPAGGGGDFVGQLLSQQLGQTMMSFAPFMGQMGGPVKPTGPVLFDEAKAAYSSGKIALAKDLFFAHITAEYEEAGDALSMVRYSPLLRRPAWNIRCGVSVSVRSDGASPQPLSASSTGRGGPGGAGGGYGGSGGEGGYGGGNGGAGGQGGGGGDYGAGYGGSGGEGGIAAGGPGAPGGPGGYAGGPGSDYGDGGFGGEMDGGEMDGGEMDGGEMAGGEMAGYGSGSGFPGGPAGRGNGRGKGPAVASNSQRLASLNPAGLHSGPAAELNDNLGLVGELISAQIQKRLAQGRFGLAFQSVSPGVVDTVAISDAFVNAYSASRGPAVWRHNLEFVGSGTEKDMVQAAKDNGVDLLLHFDVVLKGHTSGLTQNISRGRLVNVSTGKSLGITKAIDTFKFKQQAQSPNAVSATEFVEDAMANFLVAMDRNLQVTEMPALTDDNARSRVGSLLGASSRRSFRTLAEVRLFQSQGLLTDDEVADAFYLVGGQDGLTLLEGSAEDRNAVVYRWLSEASR</sequence>
<keyword evidence="3" id="KW-1185">Reference proteome</keyword>
<feature type="compositionally biased region" description="Acidic residues" evidence="1">
    <location>
        <begin position="344"/>
        <end position="355"/>
    </location>
</feature>
<feature type="compositionally biased region" description="Gly residues" evidence="1">
    <location>
        <begin position="103"/>
        <end position="129"/>
    </location>
</feature>
<evidence type="ECO:0000313" key="2">
    <source>
        <dbReference type="EMBL" id="QDT59124.1"/>
    </source>
</evidence>
<feature type="compositionally biased region" description="Low complexity" evidence="1">
    <location>
        <begin position="130"/>
        <end position="145"/>
    </location>
</feature>
<proteinExistence type="predicted"/>
<feature type="region of interest" description="Disordered" evidence="1">
    <location>
        <begin position="48"/>
        <end position="155"/>
    </location>
</feature>
<name>A0A517SSL6_9BACT</name>
<evidence type="ECO:0000256" key="1">
    <source>
        <dbReference type="SAM" id="MobiDB-lite"/>
    </source>
</evidence>
<feature type="region of interest" description="Disordered" evidence="1">
    <location>
        <begin position="323"/>
        <end position="392"/>
    </location>
</feature>
<feature type="region of interest" description="Disordered" evidence="1">
    <location>
        <begin position="247"/>
        <end position="272"/>
    </location>
</feature>
<organism evidence="2 3">
    <name type="scientific">Stieleria bergensis</name>
    <dbReference type="NCBI Taxonomy" id="2528025"/>
    <lineage>
        <taxon>Bacteria</taxon>
        <taxon>Pseudomonadati</taxon>
        <taxon>Planctomycetota</taxon>
        <taxon>Planctomycetia</taxon>
        <taxon>Pirellulales</taxon>
        <taxon>Pirellulaceae</taxon>
        <taxon>Stieleria</taxon>
    </lineage>
</organism>
<accession>A0A517SSL6</accession>
<dbReference type="AlphaFoldDB" id="A0A517SSL6"/>